<dbReference type="InterPro" id="IPR011600">
    <property type="entry name" value="Pept_C14_caspase"/>
</dbReference>
<dbReference type="InterPro" id="IPR050452">
    <property type="entry name" value="Metacaspase"/>
</dbReference>
<organism evidence="7 8">
    <name type="scientific">[Candida] subhashii</name>
    <dbReference type="NCBI Taxonomy" id="561895"/>
    <lineage>
        <taxon>Eukaryota</taxon>
        <taxon>Fungi</taxon>
        <taxon>Dikarya</taxon>
        <taxon>Ascomycota</taxon>
        <taxon>Saccharomycotina</taxon>
        <taxon>Pichiomycetes</taxon>
        <taxon>Debaryomycetaceae</taxon>
        <taxon>Spathaspora</taxon>
    </lineage>
</organism>
<sequence length="471" mass="51592">MFPGNYNNRPPPQQGGGYSYNYNYNYNYGPPPGTPPGYPPYNNYAPPPGTPPGYPPYNNYAPPPGPPPPQGGYYSRPPGPPPSGDYSRPPGPPPSGGYSSPPGPPPSGDYARPPGPPPTASYQSNYSRPPGPPPGTPQRTTLYEPSQNDYHNLPSGPQSFGQNTNFSFQYSRCNGRKKALLIGINYFGTKQELKGCINDVKNMSQFLVSRWGYKWDDIVILTDDQREMARVPTKANIIRAMQWLVKDARPNDSLVFHYSGHGGVTEDLDGDEESGYDDVIYPLDFEQNGHIVDDDMHAIMVMPLPAGCRLTALYDSCHSGTALDLPYVYSTKGLIKEPNMLKDAGSGTLNAFMQYQRGNIGGAISSISSVIKRATKSGSVDRNRVIQMKASPADVISISGCKDDQTSADSKEGGQSTGAMSWSFIKVLNDYPHQTYLSLLNNMRTLLSEKYSQKPQLSCSHPQDMNIEFIM</sequence>
<evidence type="ECO:0000256" key="2">
    <source>
        <dbReference type="ARBA" id="ARBA00009005"/>
    </source>
</evidence>
<feature type="compositionally biased region" description="Polar residues" evidence="5">
    <location>
        <begin position="143"/>
        <end position="158"/>
    </location>
</feature>
<evidence type="ECO:0000256" key="1">
    <source>
        <dbReference type="ARBA" id="ARBA00003621"/>
    </source>
</evidence>
<dbReference type="AlphaFoldDB" id="A0A8J5UR31"/>
<dbReference type="PANTHER" id="PTHR48104:SF30">
    <property type="entry name" value="METACASPASE-1"/>
    <property type="match status" value="1"/>
</dbReference>
<evidence type="ECO:0000256" key="5">
    <source>
        <dbReference type="SAM" id="MobiDB-lite"/>
    </source>
</evidence>
<evidence type="ECO:0000313" key="8">
    <source>
        <dbReference type="Proteomes" id="UP000694255"/>
    </source>
</evidence>
<dbReference type="GO" id="GO:0006508">
    <property type="term" value="P:proteolysis"/>
    <property type="evidence" value="ECO:0007669"/>
    <property type="project" value="UniProtKB-KW"/>
</dbReference>
<dbReference type="PANTHER" id="PTHR48104">
    <property type="entry name" value="METACASPASE-4"/>
    <property type="match status" value="1"/>
</dbReference>
<dbReference type="GO" id="GO:0005737">
    <property type="term" value="C:cytoplasm"/>
    <property type="evidence" value="ECO:0007669"/>
    <property type="project" value="TreeGrafter"/>
</dbReference>
<dbReference type="GO" id="GO:0004197">
    <property type="term" value="F:cysteine-type endopeptidase activity"/>
    <property type="evidence" value="ECO:0007669"/>
    <property type="project" value="InterPro"/>
</dbReference>
<dbReference type="EMBL" id="JAGSYN010000051">
    <property type="protein sequence ID" value="KAG7665161.1"/>
    <property type="molecule type" value="Genomic_DNA"/>
</dbReference>
<keyword evidence="4" id="KW-0865">Zymogen</keyword>
<dbReference type="RefSeq" id="XP_049265393.1">
    <property type="nucleotide sequence ID" value="XM_049404848.1"/>
</dbReference>
<protein>
    <submittedName>
        <fullName evidence="7">MCA1</fullName>
    </submittedName>
</protein>
<keyword evidence="3" id="KW-0645">Protease</keyword>
<keyword evidence="3" id="KW-0378">Hydrolase</keyword>
<gene>
    <name evidence="7" type="ORF">J8A68_001217</name>
</gene>
<feature type="region of interest" description="Disordered" evidence="5">
    <location>
        <begin position="1"/>
        <end position="158"/>
    </location>
</feature>
<evidence type="ECO:0000256" key="3">
    <source>
        <dbReference type="ARBA" id="ARBA00022670"/>
    </source>
</evidence>
<name>A0A8J5UR31_9ASCO</name>
<comment type="function">
    <text evidence="1">Involved in cell death (apoptosis).</text>
</comment>
<comment type="similarity">
    <text evidence="2">Belongs to the peptidase C14B family.</text>
</comment>
<proteinExistence type="inferred from homology"/>
<accession>A0A8J5UR31</accession>
<comment type="caution">
    <text evidence="7">The sequence shown here is derived from an EMBL/GenBank/DDBJ whole genome shotgun (WGS) entry which is preliminary data.</text>
</comment>
<evidence type="ECO:0000256" key="4">
    <source>
        <dbReference type="ARBA" id="ARBA00023145"/>
    </source>
</evidence>
<keyword evidence="8" id="KW-1185">Reference proteome</keyword>
<feature type="compositionally biased region" description="Pro residues" evidence="5">
    <location>
        <begin position="77"/>
        <end position="119"/>
    </location>
</feature>
<evidence type="ECO:0000259" key="6">
    <source>
        <dbReference type="Pfam" id="PF00656"/>
    </source>
</evidence>
<evidence type="ECO:0000313" key="7">
    <source>
        <dbReference type="EMBL" id="KAG7665161.1"/>
    </source>
</evidence>
<dbReference type="Proteomes" id="UP000694255">
    <property type="component" value="Unassembled WGS sequence"/>
</dbReference>
<reference evidence="7 8" key="1">
    <citation type="journal article" date="2021" name="DNA Res.">
        <title>Genome analysis of Candida subhashii reveals its hybrid nature and dual mitochondrial genome conformations.</title>
        <authorList>
            <person name="Mixao V."/>
            <person name="Hegedusova E."/>
            <person name="Saus E."/>
            <person name="Pryszcz L.P."/>
            <person name="Cillingova A."/>
            <person name="Nosek J."/>
            <person name="Gabaldon T."/>
        </authorList>
    </citation>
    <scope>NUCLEOTIDE SEQUENCE [LARGE SCALE GENOMIC DNA]</scope>
    <source>
        <strain evidence="7 8">CBS 10753</strain>
    </source>
</reference>
<dbReference type="GeneID" id="73468018"/>
<dbReference type="OrthoDB" id="3223806at2759"/>
<feature type="compositionally biased region" description="Pro residues" evidence="5">
    <location>
        <begin position="29"/>
        <end position="70"/>
    </location>
</feature>
<feature type="domain" description="Peptidase C14 caspase" evidence="6">
    <location>
        <begin position="176"/>
        <end position="463"/>
    </location>
</feature>
<feature type="compositionally biased region" description="Low complexity" evidence="5">
    <location>
        <begin position="19"/>
        <end position="28"/>
    </location>
</feature>
<dbReference type="Pfam" id="PF00656">
    <property type="entry name" value="Peptidase_C14"/>
    <property type="match status" value="1"/>
</dbReference>